<dbReference type="AlphaFoldDB" id="A0ABD3HLP7"/>
<accession>A0ABD3HLP7</accession>
<keyword evidence="2" id="KW-1185">Reference proteome</keyword>
<sequence>MERLQDLIAQQGENPLSWKQVTRDTEVVAYRLSPPLFNYWPVGLVSAEEDGERRIFTFSVRGMVKFSPDNSSYGSLMVARAEPVPMLENGPQLLNCKSLASPGQEFRMGKPEPVLIVVAPKPDEEMIKLILKAVEHGVTLLDTSDVYDLTQMRSL</sequence>
<dbReference type="InterPro" id="IPR036812">
    <property type="entry name" value="NAD(P)_OxRdtase_dom_sf"/>
</dbReference>
<evidence type="ECO:0000313" key="1">
    <source>
        <dbReference type="EMBL" id="KAL3692462.1"/>
    </source>
</evidence>
<protein>
    <submittedName>
        <fullName evidence="1">Uncharacterized protein</fullName>
    </submittedName>
</protein>
<comment type="caution">
    <text evidence="1">The sequence shown here is derived from an EMBL/GenBank/DDBJ whole genome shotgun (WGS) entry which is preliminary data.</text>
</comment>
<name>A0ABD3HLP7_9MARC</name>
<gene>
    <name evidence="1" type="ORF">R1sor_006113</name>
</gene>
<organism evidence="1 2">
    <name type="scientific">Riccia sorocarpa</name>
    <dbReference type="NCBI Taxonomy" id="122646"/>
    <lineage>
        <taxon>Eukaryota</taxon>
        <taxon>Viridiplantae</taxon>
        <taxon>Streptophyta</taxon>
        <taxon>Embryophyta</taxon>
        <taxon>Marchantiophyta</taxon>
        <taxon>Marchantiopsida</taxon>
        <taxon>Marchantiidae</taxon>
        <taxon>Marchantiales</taxon>
        <taxon>Ricciaceae</taxon>
        <taxon>Riccia</taxon>
    </lineage>
</organism>
<reference evidence="1 2" key="1">
    <citation type="submission" date="2024-09" db="EMBL/GenBank/DDBJ databases">
        <title>Chromosome-scale assembly of Riccia sorocarpa.</title>
        <authorList>
            <person name="Paukszto L."/>
        </authorList>
    </citation>
    <scope>NUCLEOTIDE SEQUENCE [LARGE SCALE GENOMIC DNA]</scope>
    <source>
        <strain evidence="1">LP-2024</strain>
        <tissue evidence="1">Aerial parts of the thallus</tissue>
    </source>
</reference>
<dbReference type="EMBL" id="JBJQOH010000003">
    <property type="protein sequence ID" value="KAL3692462.1"/>
    <property type="molecule type" value="Genomic_DNA"/>
</dbReference>
<evidence type="ECO:0000313" key="2">
    <source>
        <dbReference type="Proteomes" id="UP001633002"/>
    </source>
</evidence>
<proteinExistence type="predicted"/>
<dbReference type="SUPFAM" id="SSF51430">
    <property type="entry name" value="NAD(P)-linked oxidoreductase"/>
    <property type="match status" value="1"/>
</dbReference>
<dbReference type="Proteomes" id="UP001633002">
    <property type="component" value="Unassembled WGS sequence"/>
</dbReference>